<dbReference type="OrthoDB" id="2411852at2759"/>
<comment type="caution">
    <text evidence="10">The sequence shown here is derived from an EMBL/GenBank/DDBJ whole genome shotgun (WGS) entry which is preliminary data.</text>
</comment>
<keyword evidence="6" id="KW-0067">ATP-binding</keyword>
<keyword evidence="5" id="KW-0418">Kinase</keyword>
<evidence type="ECO:0000313" key="10">
    <source>
        <dbReference type="EMBL" id="RHZ84625.1"/>
    </source>
</evidence>
<keyword evidence="11" id="KW-1185">Reference proteome</keyword>
<gene>
    <name evidence="10" type="ORF">Glove_78g116</name>
</gene>
<dbReference type="Gene3D" id="3.30.200.20">
    <property type="entry name" value="Phosphorylase Kinase, domain 1"/>
    <property type="match status" value="1"/>
</dbReference>
<evidence type="ECO:0000256" key="2">
    <source>
        <dbReference type="ARBA" id="ARBA00022527"/>
    </source>
</evidence>
<dbReference type="EC" id="2.7.11.11" evidence="1"/>
<protein>
    <recommendedName>
        <fullName evidence="1">cAMP-dependent protein kinase</fullName>
        <ecNumber evidence="1">2.7.11.11</ecNumber>
    </recommendedName>
</protein>
<dbReference type="GO" id="GO:0004691">
    <property type="term" value="F:cAMP-dependent protein kinase activity"/>
    <property type="evidence" value="ECO:0007669"/>
    <property type="project" value="UniProtKB-EC"/>
</dbReference>
<evidence type="ECO:0000256" key="7">
    <source>
        <dbReference type="ARBA" id="ARBA00047292"/>
    </source>
</evidence>
<dbReference type="GO" id="GO:0005952">
    <property type="term" value="C:cAMP-dependent protein kinase complex"/>
    <property type="evidence" value="ECO:0007669"/>
    <property type="project" value="TreeGrafter"/>
</dbReference>
<evidence type="ECO:0000313" key="11">
    <source>
        <dbReference type="Proteomes" id="UP000266861"/>
    </source>
</evidence>
<evidence type="ECO:0000256" key="1">
    <source>
        <dbReference type="ARBA" id="ARBA00012444"/>
    </source>
</evidence>
<dbReference type="PROSITE" id="PS51285">
    <property type="entry name" value="AGC_KINASE_CTER"/>
    <property type="match status" value="1"/>
</dbReference>
<sequence>MTRDSVSILQKLLTRDLESRLGSGRNDAEDIKRQPFFKRVNWKYMFYKKVPPPFYTLISSPTDTSILMMNSRKNYQFLSPLTFV</sequence>
<keyword evidence="4" id="KW-0547">Nucleotide-binding</keyword>
<dbReference type="InterPro" id="IPR011009">
    <property type="entry name" value="Kinase-like_dom_sf"/>
</dbReference>
<keyword evidence="2" id="KW-0723">Serine/threonine-protein kinase</keyword>
<dbReference type="InterPro" id="IPR000961">
    <property type="entry name" value="AGC-kinase_C"/>
</dbReference>
<evidence type="ECO:0000256" key="5">
    <source>
        <dbReference type="ARBA" id="ARBA00022777"/>
    </source>
</evidence>
<reference evidence="10 11" key="1">
    <citation type="submission" date="2018-08" db="EMBL/GenBank/DDBJ databases">
        <title>Genome and evolution of the arbuscular mycorrhizal fungus Diversispora epigaea (formerly Glomus versiforme) and its bacterial endosymbionts.</title>
        <authorList>
            <person name="Sun X."/>
            <person name="Fei Z."/>
            <person name="Harrison M."/>
        </authorList>
    </citation>
    <scope>NUCLEOTIDE SEQUENCE [LARGE SCALE GENOMIC DNA]</scope>
    <source>
        <strain evidence="10 11">IT104</strain>
    </source>
</reference>
<dbReference type="GO" id="GO:0005524">
    <property type="term" value="F:ATP binding"/>
    <property type="evidence" value="ECO:0007669"/>
    <property type="project" value="UniProtKB-KW"/>
</dbReference>
<evidence type="ECO:0000256" key="8">
    <source>
        <dbReference type="ARBA" id="ARBA00047454"/>
    </source>
</evidence>
<feature type="domain" description="AGC-kinase C-terminal" evidence="9">
    <location>
        <begin position="38"/>
        <end position="84"/>
    </location>
</feature>
<keyword evidence="3" id="KW-0808">Transferase</keyword>
<evidence type="ECO:0000259" key="9">
    <source>
        <dbReference type="PROSITE" id="PS51285"/>
    </source>
</evidence>
<comment type="catalytic activity">
    <reaction evidence="7">
        <text>L-threonyl-[protein] + ATP = O-phospho-L-threonyl-[protein] + ADP + H(+)</text>
        <dbReference type="Rhea" id="RHEA:46608"/>
        <dbReference type="Rhea" id="RHEA-COMP:11060"/>
        <dbReference type="Rhea" id="RHEA-COMP:11605"/>
        <dbReference type="ChEBI" id="CHEBI:15378"/>
        <dbReference type="ChEBI" id="CHEBI:30013"/>
        <dbReference type="ChEBI" id="CHEBI:30616"/>
        <dbReference type="ChEBI" id="CHEBI:61977"/>
        <dbReference type="ChEBI" id="CHEBI:456216"/>
        <dbReference type="EC" id="2.7.11.11"/>
    </reaction>
</comment>
<dbReference type="PANTHER" id="PTHR24353:SF37">
    <property type="entry name" value="CAMP-DEPENDENT PROTEIN KINASE CATALYTIC SUBUNIT PRKX"/>
    <property type="match status" value="1"/>
</dbReference>
<dbReference type="AlphaFoldDB" id="A0A397J8F1"/>
<evidence type="ECO:0000256" key="3">
    <source>
        <dbReference type="ARBA" id="ARBA00022679"/>
    </source>
</evidence>
<organism evidence="10 11">
    <name type="scientific">Diversispora epigaea</name>
    <dbReference type="NCBI Taxonomy" id="1348612"/>
    <lineage>
        <taxon>Eukaryota</taxon>
        <taxon>Fungi</taxon>
        <taxon>Fungi incertae sedis</taxon>
        <taxon>Mucoromycota</taxon>
        <taxon>Glomeromycotina</taxon>
        <taxon>Glomeromycetes</taxon>
        <taxon>Diversisporales</taxon>
        <taxon>Diversisporaceae</taxon>
        <taxon>Diversispora</taxon>
    </lineage>
</organism>
<proteinExistence type="predicted"/>
<evidence type="ECO:0000256" key="6">
    <source>
        <dbReference type="ARBA" id="ARBA00022840"/>
    </source>
</evidence>
<dbReference type="EMBL" id="PQFF01000074">
    <property type="protein sequence ID" value="RHZ84625.1"/>
    <property type="molecule type" value="Genomic_DNA"/>
</dbReference>
<evidence type="ECO:0000256" key="4">
    <source>
        <dbReference type="ARBA" id="ARBA00022741"/>
    </source>
</evidence>
<dbReference type="Proteomes" id="UP000266861">
    <property type="component" value="Unassembled WGS sequence"/>
</dbReference>
<accession>A0A397J8F1</accession>
<dbReference type="STRING" id="1348612.A0A397J8F1"/>
<dbReference type="Gene3D" id="1.10.510.10">
    <property type="entry name" value="Transferase(Phosphotransferase) domain 1"/>
    <property type="match status" value="1"/>
</dbReference>
<comment type="catalytic activity">
    <reaction evidence="8">
        <text>L-seryl-[protein] + ATP = O-phospho-L-seryl-[protein] + ADP + H(+)</text>
        <dbReference type="Rhea" id="RHEA:17989"/>
        <dbReference type="Rhea" id="RHEA-COMP:9863"/>
        <dbReference type="Rhea" id="RHEA-COMP:11604"/>
        <dbReference type="ChEBI" id="CHEBI:15378"/>
        <dbReference type="ChEBI" id="CHEBI:29999"/>
        <dbReference type="ChEBI" id="CHEBI:30616"/>
        <dbReference type="ChEBI" id="CHEBI:83421"/>
        <dbReference type="ChEBI" id="CHEBI:456216"/>
        <dbReference type="EC" id="2.7.11.11"/>
    </reaction>
</comment>
<dbReference type="SUPFAM" id="SSF56112">
    <property type="entry name" value="Protein kinase-like (PK-like)"/>
    <property type="match status" value="1"/>
</dbReference>
<name>A0A397J8F1_9GLOM</name>
<dbReference type="PANTHER" id="PTHR24353">
    <property type="entry name" value="CYCLIC NUCLEOTIDE-DEPENDENT PROTEIN KINASE"/>
    <property type="match status" value="1"/>
</dbReference>